<evidence type="ECO:0000313" key="3">
    <source>
        <dbReference type="Proteomes" id="UP000308549"/>
    </source>
</evidence>
<dbReference type="PANTHER" id="PTHR42085">
    <property type="entry name" value="F-BOX DOMAIN-CONTAINING PROTEIN"/>
    <property type="match status" value="1"/>
</dbReference>
<feature type="region of interest" description="Disordered" evidence="1">
    <location>
        <begin position="1"/>
        <end position="41"/>
    </location>
</feature>
<feature type="compositionally biased region" description="Low complexity" evidence="1">
    <location>
        <begin position="8"/>
        <end position="30"/>
    </location>
</feature>
<organism evidence="2 3">
    <name type="scientific">Salinomyces thailandicus</name>
    <dbReference type="NCBI Taxonomy" id="706561"/>
    <lineage>
        <taxon>Eukaryota</taxon>
        <taxon>Fungi</taxon>
        <taxon>Dikarya</taxon>
        <taxon>Ascomycota</taxon>
        <taxon>Pezizomycotina</taxon>
        <taxon>Dothideomycetes</taxon>
        <taxon>Dothideomycetidae</taxon>
        <taxon>Mycosphaerellales</taxon>
        <taxon>Teratosphaeriaceae</taxon>
        <taxon>Salinomyces</taxon>
    </lineage>
</organism>
<dbReference type="AlphaFoldDB" id="A0A4U0TTX1"/>
<sequence length="287" mass="31750">MPPRRKLASASTSAHASTSTSAATSAVPSRAPSPTPRQPFRFFDLPPELRLRIYEDVLLTHSTLDLDPSNSRRVHPRLSLFLASHRLHEEAYRVFYAQPLRLFPLHGRFFYTKRPLLARLPTRYRAALTTIELRLGPGWTKPPRCQDTWRDDLGLADCTSLRCVKIMVEIDTSDSVFMGFRGAGATEDTYKLFCVNLLRGVLARVPGLDTVEIDAFPGVKRESPLVLALKRLVESEGNGVKLVWGPLRGWEDEKEGTASVGKTGLEGLMGGLGLGSEAVARVVEVQA</sequence>
<keyword evidence="3" id="KW-1185">Reference proteome</keyword>
<reference evidence="2 3" key="1">
    <citation type="submission" date="2017-03" db="EMBL/GenBank/DDBJ databases">
        <title>Genomes of endolithic fungi from Antarctica.</title>
        <authorList>
            <person name="Coleine C."/>
            <person name="Masonjones S."/>
            <person name="Stajich J.E."/>
        </authorList>
    </citation>
    <scope>NUCLEOTIDE SEQUENCE [LARGE SCALE GENOMIC DNA]</scope>
    <source>
        <strain evidence="2 3">CCFEE 6315</strain>
    </source>
</reference>
<name>A0A4U0TTX1_9PEZI</name>
<accession>A0A4U0TTX1</accession>
<comment type="caution">
    <text evidence="2">The sequence shown here is derived from an EMBL/GenBank/DDBJ whole genome shotgun (WGS) entry which is preliminary data.</text>
</comment>
<dbReference type="PANTHER" id="PTHR42085:SF2">
    <property type="entry name" value="F-BOX DOMAIN-CONTAINING PROTEIN"/>
    <property type="match status" value="1"/>
</dbReference>
<protein>
    <submittedName>
        <fullName evidence="2">Uncharacterized protein</fullName>
    </submittedName>
</protein>
<evidence type="ECO:0000313" key="2">
    <source>
        <dbReference type="EMBL" id="TKA25416.1"/>
    </source>
</evidence>
<dbReference type="Proteomes" id="UP000308549">
    <property type="component" value="Unassembled WGS sequence"/>
</dbReference>
<proteinExistence type="predicted"/>
<dbReference type="InterPro" id="IPR038883">
    <property type="entry name" value="AN11006-like"/>
</dbReference>
<dbReference type="EMBL" id="NAJL01000035">
    <property type="protein sequence ID" value="TKA25416.1"/>
    <property type="molecule type" value="Genomic_DNA"/>
</dbReference>
<gene>
    <name evidence="2" type="ORF">B0A50_06283</name>
</gene>
<dbReference type="OrthoDB" id="5372935at2759"/>
<evidence type="ECO:0000256" key="1">
    <source>
        <dbReference type="SAM" id="MobiDB-lite"/>
    </source>
</evidence>